<dbReference type="GO" id="GO:0045171">
    <property type="term" value="C:intercellular bridge"/>
    <property type="evidence" value="ECO:0007669"/>
    <property type="project" value="TreeGrafter"/>
</dbReference>
<dbReference type="GO" id="GO:0051306">
    <property type="term" value="P:mitotic sister chromatid separation"/>
    <property type="evidence" value="ECO:0007669"/>
    <property type="project" value="InterPro"/>
</dbReference>
<dbReference type="SUPFAM" id="SSF48403">
    <property type="entry name" value="Ankyrin repeat"/>
    <property type="match status" value="1"/>
</dbReference>
<reference evidence="3 4" key="1">
    <citation type="submission" date="2024-01" db="EMBL/GenBank/DDBJ databases">
        <authorList>
            <person name="Alioto T."/>
            <person name="Alioto T."/>
            <person name="Gomez Garrido J."/>
        </authorList>
    </citation>
    <scope>NUCLEOTIDE SEQUENCE [LARGE SCALE GENOMIC DNA]</scope>
</reference>
<dbReference type="InterPro" id="IPR036770">
    <property type="entry name" value="Ankyrin_rpt-contain_sf"/>
</dbReference>
<dbReference type="GO" id="GO:0007094">
    <property type="term" value="P:mitotic spindle assembly checkpoint signaling"/>
    <property type="evidence" value="ECO:0007669"/>
    <property type="project" value="InterPro"/>
</dbReference>
<dbReference type="EMBL" id="CAWUFR010000402">
    <property type="protein sequence ID" value="CAK6977315.1"/>
    <property type="molecule type" value="Genomic_DNA"/>
</dbReference>
<dbReference type="PANTHER" id="PTHR23060:SF3">
    <property type="entry name" value="TESTIS EXPRESSED 14, INTERCELLULAR BRIDGE FORMING FACTOR"/>
    <property type="match status" value="1"/>
</dbReference>
<sequence length="704" mass="78519">MTALPFPCPVHLGVVTAGGAHAQLHKYTLERNLTKLEKLLKKGVDVDCVNHLGQTPLFCAALLGQVKMIDLLLHYGADPNHRCEDWSTPVHAGVFSCNHSVMSGLLDAGGDLRLHDLEGRTAFDWLMAAKKEDSARLLQLMAVSLSDDLQKTRLVFEPVSIGTLHNLLHNKRAEFPVLQHRWLLSVVLQVCEGLQYLHNRGLVMRALSSHSVVLTKLAVAKLTGLGFMVPSHTLSHIRIRMKHTVRSAAQRRKAVKNCFPSSGWKTPDEPPKDSEPWGTVDLDRIRQVIDAGQALAVDSIIPQPYYDVVLEEDVRPVTVKAALSSNETDTVMDRQAHLGTPLYRGAKPELWRERGECEAGKCMLHQVYPYTHMLDEFDSGGVNEETDPAREILEELDNTKLSKMIMQQQISTIVVNLKVAQELLQQSNQDLDTVEKHLQLDHKWEDQLGTVTGLRDTPPCIHASSSCALSLSMSSTNLSGVSTAVGPPSKYHSHLLHSKHHWTNNLEAQLLGRDWDLWSKEEVALQCLQDWLLELSSACYMTGNLSEEAVHSTEELSQYRSALDYSLFTILPEERLQTSSSQDITVEVCRPVASKGPVLDTHNAKYENFSNNCEETDTDPGVSGRKAQYTPNTKMAQSDMDLLAELSSITCSPAQPQEKPHSISVNGRALPFNSTPYSTDSFNLSRSCTNVDRIFYEWAIFQEN</sequence>
<evidence type="ECO:0000256" key="1">
    <source>
        <dbReference type="PROSITE-ProRule" id="PRU00023"/>
    </source>
</evidence>
<dbReference type="GO" id="GO:0008608">
    <property type="term" value="P:attachment of spindle microtubules to kinetochore"/>
    <property type="evidence" value="ECO:0007669"/>
    <property type="project" value="InterPro"/>
</dbReference>
<evidence type="ECO:0000259" key="2">
    <source>
        <dbReference type="Pfam" id="PF07714"/>
    </source>
</evidence>
<dbReference type="AlphaFoldDB" id="A0AAV1Q1S2"/>
<proteinExistence type="predicted"/>
<dbReference type="GO" id="GO:0000776">
    <property type="term" value="C:kinetochore"/>
    <property type="evidence" value="ECO:0007669"/>
    <property type="project" value="TreeGrafter"/>
</dbReference>
<gene>
    <name evidence="3" type="ORF">FSCOSCO3_A023753</name>
</gene>
<dbReference type="PROSITE" id="PS50297">
    <property type="entry name" value="ANK_REP_REGION"/>
    <property type="match status" value="1"/>
</dbReference>
<dbReference type="InterPro" id="IPR001245">
    <property type="entry name" value="Ser-Thr/Tyr_kinase_cat_dom"/>
</dbReference>
<keyword evidence="4" id="KW-1185">Reference proteome</keyword>
<dbReference type="GO" id="GO:0007140">
    <property type="term" value="P:male meiotic nuclear division"/>
    <property type="evidence" value="ECO:0007669"/>
    <property type="project" value="InterPro"/>
</dbReference>
<keyword evidence="1" id="KW-0040">ANK repeat</keyword>
<feature type="repeat" description="ANK" evidence="1">
    <location>
        <begin position="52"/>
        <end position="84"/>
    </location>
</feature>
<evidence type="ECO:0000313" key="4">
    <source>
        <dbReference type="Proteomes" id="UP001314229"/>
    </source>
</evidence>
<organism evidence="3 4">
    <name type="scientific">Scomber scombrus</name>
    <name type="common">Atlantic mackerel</name>
    <name type="synonym">Scomber vernalis</name>
    <dbReference type="NCBI Taxonomy" id="13677"/>
    <lineage>
        <taxon>Eukaryota</taxon>
        <taxon>Metazoa</taxon>
        <taxon>Chordata</taxon>
        <taxon>Craniata</taxon>
        <taxon>Vertebrata</taxon>
        <taxon>Euteleostomi</taxon>
        <taxon>Actinopterygii</taxon>
        <taxon>Neopterygii</taxon>
        <taxon>Teleostei</taxon>
        <taxon>Neoteleostei</taxon>
        <taxon>Acanthomorphata</taxon>
        <taxon>Pelagiaria</taxon>
        <taxon>Scombriformes</taxon>
        <taxon>Scombridae</taxon>
        <taxon>Scomber</taxon>
    </lineage>
</organism>
<accession>A0AAV1Q1S2</accession>
<dbReference type="Gene3D" id="1.25.40.20">
    <property type="entry name" value="Ankyrin repeat-containing domain"/>
    <property type="match status" value="1"/>
</dbReference>
<dbReference type="GO" id="GO:0043063">
    <property type="term" value="P:intercellular bridge organization"/>
    <property type="evidence" value="ECO:0007669"/>
    <property type="project" value="InterPro"/>
</dbReference>
<dbReference type="Pfam" id="PF07714">
    <property type="entry name" value="PK_Tyr_Ser-Thr"/>
    <property type="match status" value="1"/>
</dbReference>
<dbReference type="Pfam" id="PF12796">
    <property type="entry name" value="Ank_2"/>
    <property type="match status" value="1"/>
</dbReference>
<dbReference type="PANTHER" id="PTHR23060">
    <property type="entry name" value="TESTIS EXPRESSED GENE 14"/>
    <property type="match status" value="1"/>
</dbReference>
<dbReference type="SUPFAM" id="SSF56112">
    <property type="entry name" value="Protein kinase-like (PK-like)"/>
    <property type="match status" value="1"/>
</dbReference>
<dbReference type="GO" id="GO:0004672">
    <property type="term" value="F:protein kinase activity"/>
    <property type="evidence" value="ECO:0007669"/>
    <property type="project" value="InterPro"/>
</dbReference>
<dbReference type="Gene3D" id="1.10.510.10">
    <property type="entry name" value="Transferase(Phosphotransferase) domain 1"/>
    <property type="match status" value="1"/>
</dbReference>
<dbReference type="Proteomes" id="UP001314229">
    <property type="component" value="Unassembled WGS sequence"/>
</dbReference>
<dbReference type="InterPro" id="IPR039339">
    <property type="entry name" value="Tex14"/>
</dbReference>
<name>A0AAV1Q1S2_SCOSC</name>
<comment type="caution">
    <text evidence="3">The sequence shown here is derived from an EMBL/GenBank/DDBJ whole genome shotgun (WGS) entry which is preliminary data.</text>
</comment>
<dbReference type="GO" id="GO:0030496">
    <property type="term" value="C:midbody"/>
    <property type="evidence" value="ECO:0007669"/>
    <property type="project" value="TreeGrafter"/>
</dbReference>
<feature type="domain" description="Serine-threonine/tyrosine-protein kinase catalytic" evidence="2">
    <location>
        <begin position="131"/>
        <end position="228"/>
    </location>
</feature>
<dbReference type="InterPro" id="IPR002110">
    <property type="entry name" value="Ankyrin_rpt"/>
</dbReference>
<evidence type="ECO:0000313" key="3">
    <source>
        <dbReference type="EMBL" id="CAK6977315.1"/>
    </source>
</evidence>
<dbReference type="PROSITE" id="PS50088">
    <property type="entry name" value="ANK_REPEAT"/>
    <property type="match status" value="1"/>
</dbReference>
<dbReference type="InterPro" id="IPR011009">
    <property type="entry name" value="Kinase-like_dom_sf"/>
</dbReference>
<dbReference type="SMART" id="SM00248">
    <property type="entry name" value="ANK"/>
    <property type="match status" value="4"/>
</dbReference>
<protein>
    <submittedName>
        <fullName evidence="3">Uncharacterized protein LOC122994969 isoform X5</fullName>
    </submittedName>
</protein>